<evidence type="ECO:0000313" key="3">
    <source>
        <dbReference type="Proteomes" id="UP000182412"/>
    </source>
</evidence>
<reference evidence="2 3" key="1">
    <citation type="submission" date="2016-10" db="EMBL/GenBank/DDBJ databases">
        <authorList>
            <person name="de Groot N.N."/>
        </authorList>
    </citation>
    <scope>NUCLEOTIDE SEQUENCE [LARGE SCALE GENOMIC DNA]</scope>
    <source>
        <strain evidence="2 3">S137</strain>
    </source>
</reference>
<name>A0A1H0R966_SELRU</name>
<dbReference type="GO" id="GO:0030288">
    <property type="term" value="C:outer membrane-bounded periplasmic space"/>
    <property type="evidence" value="ECO:0007669"/>
    <property type="project" value="InterPro"/>
</dbReference>
<dbReference type="RefSeq" id="WP_074572050.1">
    <property type="nucleotide sequence ID" value="NZ_FNJQ01000011.1"/>
</dbReference>
<protein>
    <submittedName>
        <fullName evidence="2">Curli production assembly/transport component CsgG</fullName>
    </submittedName>
</protein>
<organism evidence="2 3">
    <name type="scientific">Selenomonas ruminantium</name>
    <dbReference type="NCBI Taxonomy" id="971"/>
    <lineage>
        <taxon>Bacteria</taxon>
        <taxon>Bacillati</taxon>
        <taxon>Bacillota</taxon>
        <taxon>Negativicutes</taxon>
        <taxon>Selenomonadales</taxon>
        <taxon>Selenomonadaceae</taxon>
        <taxon>Selenomonas</taxon>
    </lineage>
</organism>
<dbReference type="AlphaFoldDB" id="A0A1H0R966"/>
<gene>
    <name evidence="2" type="ORF">SAMN05216366_11130</name>
</gene>
<proteinExistence type="predicted"/>
<evidence type="ECO:0000256" key="1">
    <source>
        <dbReference type="SAM" id="SignalP"/>
    </source>
</evidence>
<accession>A0A1H0R966</accession>
<feature type="signal peptide" evidence="1">
    <location>
        <begin position="1"/>
        <end position="23"/>
    </location>
</feature>
<evidence type="ECO:0000313" key="2">
    <source>
        <dbReference type="EMBL" id="SDP26092.1"/>
    </source>
</evidence>
<feature type="chain" id="PRO_5038944705" evidence="1">
    <location>
        <begin position="24"/>
        <end position="228"/>
    </location>
</feature>
<dbReference type="EMBL" id="FNJQ01000011">
    <property type="protein sequence ID" value="SDP26092.1"/>
    <property type="molecule type" value="Genomic_DNA"/>
</dbReference>
<keyword evidence="1" id="KW-0732">Signal</keyword>
<dbReference type="Proteomes" id="UP000182412">
    <property type="component" value="Unassembled WGS sequence"/>
</dbReference>
<dbReference type="Pfam" id="PF03783">
    <property type="entry name" value="CsgG"/>
    <property type="match status" value="1"/>
</dbReference>
<dbReference type="InterPro" id="IPR005534">
    <property type="entry name" value="Curli_assmbl/transp-comp_CsgG"/>
</dbReference>
<dbReference type="Gene3D" id="3.40.50.10610">
    <property type="entry name" value="ABC-type transport auxiliary lipoprotein component"/>
    <property type="match status" value="1"/>
</dbReference>
<sequence length="228" mass="24227">MRSYRILLLACCMLMLATQVTLAFPRIPADASVSIVGIGYMGEDGSNREIRENLTDLATQSAAFYLSRSTSLNITEVADRGKILQEQGLALSGSIADSDALKIGKLQHADYVICGNIVGMGINYSDENNPIFDRETTKAVAKISLHLIDVKTGSVVSMVTADGSSESNSGSVLSILRGLPQASIFGGVDFKNETTPTGLLTNAVEDGLTGAMDKLLDKLAIKHQPMAK</sequence>